<feature type="region of interest" description="Disordered" evidence="1">
    <location>
        <begin position="38"/>
        <end position="57"/>
    </location>
</feature>
<dbReference type="InterPro" id="IPR004158">
    <property type="entry name" value="DUF247_pln"/>
</dbReference>
<dbReference type="EMBL" id="JAUJYO010000010">
    <property type="protein sequence ID" value="KAK1306475.1"/>
    <property type="molecule type" value="Genomic_DNA"/>
</dbReference>
<dbReference type="AlphaFoldDB" id="A0AAV9DZA1"/>
<evidence type="ECO:0000256" key="1">
    <source>
        <dbReference type="SAM" id="MobiDB-lite"/>
    </source>
</evidence>
<dbReference type="PANTHER" id="PTHR31170:SF25">
    <property type="entry name" value="BNAA09G04570D PROTEIN"/>
    <property type="match status" value="1"/>
</dbReference>
<keyword evidence="4" id="KW-1185">Reference proteome</keyword>
<evidence type="ECO:0000256" key="2">
    <source>
        <dbReference type="SAM" id="Phobius"/>
    </source>
</evidence>
<feature type="transmembrane region" description="Helical" evidence="2">
    <location>
        <begin position="213"/>
        <end position="234"/>
    </location>
</feature>
<proteinExistence type="predicted"/>
<dbReference type="PANTHER" id="PTHR31170">
    <property type="entry name" value="BNAC04G53230D PROTEIN"/>
    <property type="match status" value="1"/>
</dbReference>
<keyword evidence="2" id="KW-1133">Transmembrane helix</keyword>
<gene>
    <name evidence="3" type="ORF">QJS10_CPA10g00244</name>
</gene>
<reference evidence="3" key="2">
    <citation type="submission" date="2023-06" db="EMBL/GenBank/DDBJ databases">
        <authorList>
            <person name="Ma L."/>
            <person name="Liu K.-W."/>
            <person name="Li Z."/>
            <person name="Hsiao Y.-Y."/>
            <person name="Qi Y."/>
            <person name="Fu T."/>
            <person name="Tang G."/>
            <person name="Zhang D."/>
            <person name="Sun W.-H."/>
            <person name="Liu D.-K."/>
            <person name="Li Y."/>
            <person name="Chen G.-Z."/>
            <person name="Liu X.-D."/>
            <person name="Liao X.-Y."/>
            <person name="Jiang Y.-T."/>
            <person name="Yu X."/>
            <person name="Hao Y."/>
            <person name="Huang J."/>
            <person name="Zhao X.-W."/>
            <person name="Ke S."/>
            <person name="Chen Y.-Y."/>
            <person name="Wu W.-L."/>
            <person name="Hsu J.-L."/>
            <person name="Lin Y.-F."/>
            <person name="Huang M.-D."/>
            <person name="Li C.-Y."/>
            <person name="Huang L."/>
            <person name="Wang Z.-W."/>
            <person name="Zhao X."/>
            <person name="Zhong W.-Y."/>
            <person name="Peng D.-H."/>
            <person name="Ahmad S."/>
            <person name="Lan S."/>
            <person name="Zhang J.-S."/>
            <person name="Tsai W.-C."/>
            <person name="Van De Peer Y."/>
            <person name="Liu Z.-J."/>
        </authorList>
    </citation>
    <scope>NUCLEOTIDE SEQUENCE</scope>
    <source>
        <strain evidence="3">CP</strain>
        <tissue evidence="3">Leaves</tissue>
    </source>
</reference>
<comment type="caution">
    <text evidence="3">The sequence shown here is derived from an EMBL/GenBank/DDBJ whole genome shotgun (WGS) entry which is preliminary data.</text>
</comment>
<protein>
    <submittedName>
        <fullName evidence="3">UPF0481 protein</fullName>
    </submittedName>
</protein>
<keyword evidence="2" id="KW-0472">Membrane</keyword>
<evidence type="ECO:0000313" key="3">
    <source>
        <dbReference type="EMBL" id="KAK1306475.1"/>
    </source>
</evidence>
<dbReference type="Proteomes" id="UP001180020">
    <property type="component" value="Unassembled WGS sequence"/>
</dbReference>
<reference evidence="3" key="1">
    <citation type="journal article" date="2023" name="Nat. Commun.">
        <title>Diploid and tetraploid genomes of Acorus and the evolution of monocots.</title>
        <authorList>
            <person name="Ma L."/>
            <person name="Liu K.W."/>
            <person name="Li Z."/>
            <person name="Hsiao Y.Y."/>
            <person name="Qi Y."/>
            <person name="Fu T."/>
            <person name="Tang G.D."/>
            <person name="Zhang D."/>
            <person name="Sun W.H."/>
            <person name="Liu D.K."/>
            <person name="Li Y."/>
            <person name="Chen G.Z."/>
            <person name="Liu X.D."/>
            <person name="Liao X.Y."/>
            <person name="Jiang Y.T."/>
            <person name="Yu X."/>
            <person name="Hao Y."/>
            <person name="Huang J."/>
            <person name="Zhao X.W."/>
            <person name="Ke S."/>
            <person name="Chen Y.Y."/>
            <person name="Wu W.L."/>
            <person name="Hsu J.L."/>
            <person name="Lin Y.F."/>
            <person name="Huang M.D."/>
            <person name="Li C.Y."/>
            <person name="Huang L."/>
            <person name="Wang Z.W."/>
            <person name="Zhao X."/>
            <person name="Zhong W.Y."/>
            <person name="Peng D.H."/>
            <person name="Ahmad S."/>
            <person name="Lan S."/>
            <person name="Zhang J.S."/>
            <person name="Tsai W.C."/>
            <person name="Van de Peer Y."/>
            <person name="Liu Z.J."/>
        </authorList>
    </citation>
    <scope>NUCLEOTIDE SEQUENCE</scope>
    <source>
        <strain evidence="3">CP</strain>
    </source>
</reference>
<name>A0AAV9DZA1_ACOCL</name>
<keyword evidence="2" id="KW-0812">Transmembrane</keyword>
<accession>A0AAV9DZA1</accession>
<dbReference type="Pfam" id="PF03140">
    <property type="entry name" value="DUF247"/>
    <property type="match status" value="1"/>
</dbReference>
<sequence>MNSSDEVRRRLTPDKEDIFSSDEAGVFIAMQEIISSDNERTPSQRLKGKSDTGGGVNKVSNWMRTASELQEAGVKFVGKSDCRFLSVSFKDGKMEIPTIRIFERTLPTLRNLIAFEQCFPDTNSEVTFFADLMDALIDTPRDVKVLQDAGILKIGLSNPKEVTQLFNRLCRHVYYDNSESYLREVYNKVNCYCDSRWHRYRAVLARDYFRNPWMIVSVVAAVILLVLTFLQTFYGMFGYYNPRT</sequence>
<evidence type="ECO:0000313" key="4">
    <source>
        <dbReference type="Proteomes" id="UP001180020"/>
    </source>
</evidence>
<organism evidence="3 4">
    <name type="scientific">Acorus calamus</name>
    <name type="common">Sweet flag</name>
    <dbReference type="NCBI Taxonomy" id="4465"/>
    <lineage>
        <taxon>Eukaryota</taxon>
        <taxon>Viridiplantae</taxon>
        <taxon>Streptophyta</taxon>
        <taxon>Embryophyta</taxon>
        <taxon>Tracheophyta</taxon>
        <taxon>Spermatophyta</taxon>
        <taxon>Magnoliopsida</taxon>
        <taxon>Liliopsida</taxon>
        <taxon>Acoraceae</taxon>
        <taxon>Acorus</taxon>
    </lineage>
</organism>